<protein>
    <submittedName>
        <fullName evidence="1">Uncharacterized protein</fullName>
    </submittedName>
</protein>
<accession>A0A3S9UB11</accession>
<proteinExistence type="predicted"/>
<sequence length="102" mass="11649">MIETTLPPLTPQDFETLFNGRTYPFFEDENAGGLYAYGDIDPAEFARLANIYDIVVGGFDPEDACYKAEDVYVQWAVRIDEERFKWVKSDTPNAFPVAVLDR</sequence>
<evidence type="ECO:0000313" key="1">
    <source>
        <dbReference type="EMBL" id="AZS07474.1"/>
    </source>
</evidence>
<dbReference type="EMBL" id="MK279849">
    <property type="protein sequence ID" value="AZS07474.1"/>
    <property type="molecule type" value="Genomic_DNA"/>
</dbReference>
<name>A0A3S9UB11_9CAUD</name>
<dbReference type="Proteomes" id="UP000287876">
    <property type="component" value="Segment"/>
</dbReference>
<gene>
    <name evidence="1" type="primary">137</name>
    <name evidence="1" type="ORF">PBI_DUKE13_137</name>
</gene>
<organism evidence="1 2">
    <name type="scientific">Mycobacterium phage Duke13</name>
    <dbReference type="NCBI Taxonomy" id="2499038"/>
    <lineage>
        <taxon>Viruses</taxon>
        <taxon>Duplodnaviria</taxon>
        <taxon>Heunggongvirae</taxon>
        <taxon>Uroviricota</taxon>
        <taxon>Caudoviricetes</taxon>
        <taxon>Omegavirus</taxon>
        <taxon>Omegavirus baka</taxon>
    </lineage>
</organism>
<evidence type="ECO:0000313" key="2">
    <source>
        <dbReference type="Proteomes" id="UP000287876"/>
    </source>
</evidence>
<reference evidence="1 2" key="1">
    <citation type="submission" date="2018-12" db="EMBL/GenBank/DDBJ databases">
        <authorList>
            <person name="Betsko A.J."/>
            <person name="Stoner T.H."/>
            <person name="Garlena R.A."/>
            <person name="Russell D.A."/>
            <person name="Pope W.H."/>
            <person name="Jacobs-Sera D."/>
            <person name="Hatfull G.F."/>
        </authorList>
    </citation>
    <scope>NUCLEOTIDE SEQUENCE [LARGE SCALE GENOMIC DNA]</scope>
</reference>